<keyword evidence="19 24" id="KW-1208">Phospholipid metabolism</keyword>
<dbReference type="GO" id="GO:0005524">
    <property type="term" value="F:ATP binding"/>
    <property type="evidence" value="ECO:0007669"/>
    <property type="project" value="UniProtKB-KW"/>
</dbReference>
<evidence type="ECO:0000313" key="25">
    <source>
        <dbReference type="EMBL" id="MTJ03393.1"/>
    </source>
</evidence>
<feature type="binding site" evidence="22">
    <location>
        <position position="23"/>
    </location>
    <ligand>
        <name>ATP</name>
        <dbReference type="ChEBI" id="CHEBI:30616"/>
    </ligand>
</feature>
<evidence type="ECO:0000256" key="15">
    <source>
        <dbReference type="ARBA" id="ARBA00022989"/>
    </source>
</evidence>
<evidence type="ECO:0000256" key="23">
    <source>
        <dbReference type="PIRSR" id="PIRSR600829-4"/>
    </source>
</evidence>
<keyword evidence="17 24" id="KW-0472">Membrane</keyword>
<dbReference type="InterPro" id="IPR033718">
    <property type="entry name" value="DAGK_prok"/>
</dbReference>
<keyword evidence="5" id="KW-1003">Cell membrane</keyword>
<feature type="binding site" evidence="21">
    <location>
        <begin position="36"/>
        <end position="40"/>
    </location>
    <ligand>
        <name>substrate</name>
    </ligand>
</feature>
<comment type="caution">
    <text evidence="25">The sequence shown here is derived from an EMBL/GenBank/DDBJ whole genome shotgun (WGS) entry which is preliminary data.</text>
</comment>
<evidence type="ECO:0000256" key="9">
    <source>
        <dbReference type="ARBA" id="ARBA00022692"/>
    </source>
</evidence>
<gene>
    <name evidence="25" type="ORF">FH759_01685</name>
</gene>
<keyword evidence="15 24" id="KW-1133">Transmembrane helix</keyword>
<feature type="binding site" evidence="22">
    <location>
        <position position="34"/>
    </location>
    <ligand>
        <name>ATP</name>
        <dbReference type="ChEBI" id="CHEBI:30616"/>
    </ligand>
</feature>
<evidence type="ECO:0000313" key="26">
    <source>
        <dbReference type="Proteomes" id="UP000483078"/>
    </source>
</evidence>
<feature type="binding site" evidence="21">
    <location>
        <position position="75"/>
    </location>
    <ligand>
        <name>substrate</name>
    </ligand>
</feature>
<dbReference type="Proteomes" id="UP000483078">
    <property type="component" value="Unassembled WGS sequence"/>
</dbReference>
<feature type="binding site" evidence="22">
    <location>
        <position position="82"/>
    </location>
    <ligand>
        <name>ATP</name>
        <dbReference type="ChEBI" id="CHEBI:30616"/>
    </ligand>
</feature>
<evidence type="ECO:0000256" key="10">
    <source>
        <dbReference type="ARBA" id="ARBA00022723"/>
    </source>
</evidence>
<evidence type="ECO:0000256" key="19">
    <source>
        <dbReference type="ARBA" id="ARBA00023264"/>
    </source>
</evidence>
<evidence type="ECO:0000256" key="24">
    <source>
        <dbReference type="RuleBase" id="RU363065"/>
    </source>
</evidence>
<feature type="binding site" evidence="23">
    <location>
        <position position="82"/>
    </location>
    <ligand>
        <name>a divalent metal cation</name>
        <dbReference type="ChEBI" id="CHEBI:60240"/>
    </ligand>
</feature>
<evidence type="ECO:0000256" key="7">
    <source>
        <dbReference type="ARBA" id="ARBA00022519"/>
    </source>
</evidence>
<protein>
    <recommendedName>
        <fullName evidence="4 24">Diacylglycerol kinase</fullName>
        <ecNumber evidence="3 24">2.7.1.107</ecNumber>
    </recommendedName>
</protein>
<dbReference type="Pfam" id="PF01219">
    <property type="entry name" value="DAGK_prokar"/>
    <property type="match status" value="1"/>
</dbReference>
<dbReference type="AlphaFoldDB" id="A0A7C9L608"/>
<proteinExistence type="inferred from homology"/>
<comment type="caution">
    <text evidence="24">Lacks conserved residue(s) required for the propagation of feature annotation.</text>
</comment>
<dbReference type="GO" id="GO:0006654">
    <property type="term" value="P:phosphatidic acid biosynthetic process"/>
    <property type="evidence" value="ECO:0007669"/>
    <property type="project" value="InterPro"/>
</dbReference>
<feature type="active site" description="Proton acceptor" evidence="20">
    <location>
        <position position="75"/>
    </location>
</feature>
<evidence type="ECO:0000256" key="12">
    <source>
        <dbReference type="ARBA" id="ARBA00022777"/>
    </source>
</evidence>
<evidence type="ECO:0000256" key="5">
    <source>
        <dbReference type="ARBA" id="ARBA00022475"/>
    </source>
</evidence>
<dbReference type="PANTHER" id="PTHR34299">
    <property type="entry name" value="DIACYLGLYCEROL KINASE"/>
    <property type="match status" value="1"/>
</dbReference>
<comment type="catalytic activity">
    <reaction evidence="24">
        <text>a 1,2-diacyl-sn-glycerol + ATP = a 1,2-diacyl-sn-glycero-3-phosphate + ADP + H(+)</text>
        <dbReference type="Rhea" id="RHEA:10272"/>
        <dbReference type="ChEBI" id="CHEBI:15378"/>
        <dbReference type="ChEBI" id="CHEBI:17815"/>
        <dbReference type="ChEBI" id="CHEBI:30616"/>
        <dbReference type="ChEBI" id="CHEBI:58608"/>
        <dbReference type="ChEBI" id="CHEBI:456216"/>
        <dbReference type="EC" id="2.7.1.107"/>
    </reaction>
</comment>
<evidence type="ECO:0000256" key="3">
    <source>
        <dbReference type="ARBA" id="ARBA00012133"/>
    </source>
</evidence>
<keyword evidence="8 24" id="KW-0808">Transferase</keyword>
<dbReference type="GO" id="GO:0046872">
    <property type="term" value="F:metal ion binding"/>
    <property type="evidence" value="ECO:0007669"/>
    <property type="project" value="UniProtKB-KW"/>
</dbReference>
<comment type="subcellular location">
    <subcellularLocation>
        <location evidence="1 24">Cell inner membrane</location>
        <topology evidence="1 24">Multi-pass membrane protein</topology>
    </subcellularLocation>
</comment>
<evidence type="ECO:0000256" key="14">
    <source>
        <dbReference type="ARBA" id="ARBA00022842"/>
    </source>
</evidence>
<sequence length="128" mass="13717">MTQPQPRPPRITGVRHFFAAMGYSLSGARRLWAEDAFRQEMIGGVSMLVVLALLDASGAEFAAFGALFAILVAVEALNTALECVVDHLSPDWSEFARDAKDLGSLAVMCVLLAHGVLLAHVAWAAFFG</sequence>
<evidence type="ECO:0000256" key="21">
    <source>
        <dbReference type="PIRSR" id="PIRSR600829-2"/>
    </source>
</evidence>
<evidence type="ECO:0000256" key="17">
    <source>
        <dbReference type="ARBA" id="ARBA00023136"/>
    </source>
</evidence>
<evidence type="ECO:0000256" key="18">
    <source>
        <dbReference type="ARBA" id="ARBA00023209"/>
    </source>
</evidence>
<dbReference type="InterPro" id="IPR000829">
    <property type="entry name" value="DAGK"/>
</dbReference>
<comment type="similarity">
    <text evidence="2 24">Belongs to the bacterial diacylglycerol kinase family.</text>
</comment>
<reference evidence="25 26" key="1">
    <citation type="submission" date="2019-06" db="EMBL/GenBank/DDBJ databases">
        <title>Enrichment of Autotrophic Halophilic Microorganisms from Red Sea Brine Pool Using Microbial Electrosynthesis System.</title>
        <authorList>
            <person name="Alqahtani M.F."/>
            <person name="Bajracharya S."/>
            <person name="Katuri K.P."/>
            <person name="Ali M."/>
            <person name="Saikaly P.E."/>
        </authorList>
    </citation>
    <scope>NUCLEOTIDE SEQUENCE [LARGE SCALE GENOMIC DNA]</scope>
    <source>
        <strain evidence="25">MES6</strain>
    </source>
</reference>
<evidence type="ECO:0000256" key="8">
    <source>
        <dbReference type="ARBA" id="ARBA00022679"/>
    </source>
</evidence>
<evidence type="ECO:0000256" key="1">
    <source>
        <dbReference type="ARBA" id="ARBA00004429"/>
    </source>
</evidence>
<dbReference type="CDD" id="cd14264">
    <property type="entry name" value="DAGK_IM"/>
    <property type="match status" value="1"/>
</dbReference>
<feature type="binding site" evidence="23">
    <location>
        <position position="34"/>
    </location>
    <ligand>
        <name>a divalent metal cation</name>
        <dbReference type="ChEBI" id="CHEBI:60240"/>
    </ligand>
</feature>
<keyword evidence="12 24" id="KW-0418">Kinase</keyword>
<keyword evidence="18" id="KW-0594">Phospholipid biosynthesis</keyword>
<dbReference type="GO" id="GO:0004143">
    <property type="term" value="F:ATP-dependent diacylglycerol kinase activity"/>
    <property type="evidence" value="ECO:0007669"/>
    <property type="project" value="UniProtKB-EC"/>
</dbReference>
<name>A0A7C9L608_9RHOB</name>
<dbReference type="GO" id="GO:0005886">
    <property type="term" value="C:plasma membrane"/>
    <property type="evidence" value="ECO:0007669"/>
    <property type="project" value="UniProtKB-SubCell"/>
</dbReference>
<organism evidence="25 26">
    <name type="scientific">Sediminimonas qiaohouensis</name>
    <dbReference type="NCBI Taxonomy" id="552061"/>
    <lineage>
        <taxon>Bacteria</taxon>
        <taxon>Pseudomonadati</taxon>
        <taxon>Pseudomonadota</taxon>
        <taxon>Alphaproteobacteria</taxon>
        <taxon>Rhodobacterales</taxon>
        <taxon>Roseobacteraceae</taxon>
        <taxon>Sediminimonas</taxon>
    </lineage>
</organism>
<comment type="function">
    <text evidence="24">Catalyzes the ATP-dependent phosphorylation of sn-l,2-diacylglycerol (DAG) to phosphatidic acid. Involved in the recycling of diacylglycerol produced as a by-product during membrane-derived oligosaccharide (MDO) biosynthesis.</text>
</comment>
<dbReference type="Gene3D" id="1.10.287.3610">
    <property type="match status" value="1"/>
</dbReference>
<keyword evidence="14 23" id="KW-0460">Magnesium</keyword>
<keyword evidence="13 22" id="KW-0067">ATP-binding</keyword>
<dbReference type="EMBL" id="VENJ01000002">
    <property type="protein sequence ID" value="MTJ03393.1"/>
    <property type="molecule type" value="Genomic_DNA"/>
</dbReference>
<dbReference type="EC" id="2.7.1.107" evidence="3 24"/>
<keyword evidence="11 22" id="KW-0547">Nucleotide-binding</keyword>
<keyword evidence="16 24" id="KW-0443">Lipid metabolism</keyword>
<accession>A0A7C9L608</accession>
<dbReference type="PANTHER" id="PTHR34299:SF1">
    <property type="entry name" value="DIACYLGLYCEROL KINASE"/>
    <property type="match status" value="1"/>
</dbReference>
<comment type="cofactor">
    <cofactor evidence="23">
        <name>Mg(2+)</name>
        <dbReference type="ChEBI" id="CHEBI:18420"/>
    </cofactor>
    <text evidence="23">Mn(2+), Zn(2+), Cd(2+) and Co(2+) support activity to lesser extents.</text>
</comment>
<keyword evidence="9 24" id="KW-0812">Transmembrane</keyword>
<evidence type="ECO:0000256" key="20">
    <source>
        <dbReference type="PIRSR" id="PIRSR600829-1"/>
    </source>
</evidence>
<feature type="transmembrane region" description="Helical" evidence="24">
    <location>
        <begin position="102"/>
        <end position="126"/>
    </location>
</feature>
<evidence type="ECO:0000256" key="16">
    <source>
        <dbReference type="ARBA" id="ARBA00023098"/>
    </source>
</evidence>
<feature type="binding site" evidence="22">
    <location>
        <begin position="100"/>
        <end position="101"/>
    </location>
    <ligand>
        <name>ATP</name>
        <dbReference type="ChEBI" id="CHEBI:30616"/>
    </ligand>
</feature>
<evidence type="ECO:0000256" key="11">
    <source>
        <dbReference type="ARBA" id="ARBA00022741"/>
    </source>
</evidence>
<dbReference type="RefSeq" id="WP_273247868.1">
    <property type="nucleotide sequence ID" value="NZ_VENJ01000002.1"/>
</dbReference>
<keyword evidence="6" id="KW-0444">Lipid biosynthesis</keyword>
<keyword evidence="7 24" id="KW-0997">Cell inner membrane</keyword>
<evidence type="ECO:0000256" key="4">
    <source>
        <dbReference type="ARBA" id="ARBA00017575"/>
    </source>
</evidence>
<evidence type="ECO:0000256" key="22">
    <source>
        <dbReference type="PIRSR" id="PIRSR600829-3"/>
    </source>
</evidence>
<dbReference type="PROSITE" id="PS01069">
    <property type="entry name" value="DAGK_PROKAR"/>
    <property type="match status" value="1"/>
</dbReference>
<evidence type="ECO:0000256" key="13">
    <source>
        <dbReference type="ARBA" id="ARBA00022840"/>
    </source>
</evidence>
<dbReference type="InterPro" id="IPR036945">
    <property type="entry name" value="DAGK_sf"/>
</dbReference>
<evidence type="ECO:0000256" key="2">
    <source>
        <dbReference type="ARBA" id="ARBA00005967"/>
    </source>
</evidence>
<keyword evidence="10 23" id="KW-0479">Metal-binding</keyword>
<feature type="binding site" evidence="21">
    <location>
        <position position="104"/>
    </location>
    <ligand>
        <name>substrate</name>
    </ligand>
</feature>
<evidence type="ECO:0000256" key="6">
    <source>
        <dbReference type="ARBA" id="ARBA00022516"/>
    </source>
</evidence>